<dbReference type="Gene3D" id="1.10.10.1150">
    <property type="entry name" value="Coenzyme PQQ synthesis protein D (PqqD)"/>
    <property type="match status" value="1"/>
</dbReference>
<name>A0A931DBQ9_9MICC</name>
<dbReference type="InterPro" id="IPR008792">
    <property type="entry name" value="PQQD"/>
</dbReference>
<protein>
    <recommendedName>
        <fullName evidence="3">PqqD family protein</fullName>
    </recommendedName>
</protein>
<dbReference type="InterPro" id="IPR041881">
    <property type="entry name" value="PqqD_sf"/>
</dbReference>
<proteinExistence type="predicted"/>
<dbReference type="AlphaFoldDB" id="A0A931DBQ9"/>
<dbReference type="EMBL" id="JADOTZ010000001">
    <property type="protein sequence ID" value="MBG6083948.1"/>
    <property type="molecule type" value="Genomic_DNA"/>
</dbReference>
<evidence type="ECO:0000313" key="2">
    <source>
        <dbReference type="Proteomes" id="UP000625033"/>
    </source>
</evidence>
<dbReference type="Pfam" id="PF05402">
    <property type="entry name" value="PqqD"/>
    <property type="match status" value="1"/>
</dbReference>
<evidence type="ECO:0008006" key="3">
    <source>
        <dbReference type="Google" id="ProtNLM"/>
    </source>
</evidence>
<comment type="caution">
    <text evidence="1">The sequence shown here is derived from an EMBL/GenBank/DDBJ whole genome shotgun (WGS) entry which is preliminary data.</text>
</comment>
<evidence type="ECO:0000313" key="1">
    <source>
        <dbReference type="EMBL" id="MBG6083948.1"/>
    </source>
</evidence>
<sequence>MDSLTHPGAVRWRRAEHVAEVSTAANRVAVLPLDADVHVPYLLTGTAAAIWSETQRAATAEQIVTALAPQYEVPADEIREHVGSFLRQLEACHLVIATTESG</sequence>
<dbReference type="Proteomes" id="UP000625033">
    <property type="component" value="Unassembled WGS sequence"/>
</dbReference>
<dbReference type="RefSeq" id="WP_196835328.1">
    <property type="nucleotide sequence ID" value="NZ_JADOTZ010000001.1"/>
</dbReference>
<gene>
    <name evidence="1" type="ORF">IW252_000715</name>
</gene>
<accession>A0A931DBQ9</accession>
<keyword evidence="2" id="KW-1185">Reference proteome</keyword>
<organism evidence="1 2">
    <name type="scientific">Zhihengliuella flava</name>
    <dbReference type="NCBI Taxonomy" id="1285193"/>
    <lineage>
        <taxon>Bacteria</taxon>
        <taxon>Bacillati</taxon>
        <taxon>Actinomycetota</taxon>
        <taxon>Actinomycetes</taxon>
        <taxon>Micrococcales</taxon>
        <taxon>Micrococcaceae</taxon>
        <taxon>Zhihengliuella</taxon>
    </lineage>
</organism>
<reference evidence="1" key="1">
    <citation type="submission" date="2020-11" db="EMBL/GenBank/DDBJ databases">
        <title>Sequencing the genomes of 1000 actinobacteria strains.</title>
        <authorList>
            <person name="Klenk H.-P."/>
        </authorList>
    </citation>
    <scope>NUCLEOTIDE SEQUENCE</scope>
    <source>
        <strain evidence="1">DSM 26152</strain>
    </source>
</reference>